<comment type="caution">
    <text evidence="1">The sequence shown here is derived from an EMBL/GenBank/DDBJ whole genome shotgun (WGS) entry which is preliminary data.</text>
</comment>
<organism evidence="1 2">
    <name type="scientific">Novipirellula rosea</name>
    <dbReference type="NCBI Taxonomy" id="1031540"/>
    <lineage>
        <taxon>Bacteria</taxon>
        <taxon>Pseudomonadati</taxon>
        <taxon>Planctomycetota</taxon>
        <taxon>Planctomycetia</taxon>
        <taxon>Pirellulales</taxon>
        <taxon>Pirellulaceae</taxon>
        <taxon>Novipirellula</taxon>
    </lineage>
</organism>
<dbReference type="EMBL" id="BAABGA010000012">
    <property type="protein sequence ID" value="GAA4447571.1"/>
    <property type="molecule type" value="Genomic_DNA"/>
</dbReference>
<accession>A0ABP8ME41</accession>
<proteinExistence type="predicted"/>
<keyword evidence="2" id="KW-1185">Reference proteome</keyword>
<protein>
    <submittedName>
        <fullName evidence="1">Uncharacterized protein</fullName>
    </submittedName>
</protein>
<evidence type="ECO:0000313" key="1">
    <source>
        <dbReference type="EMBL" id="GAA4447571.1"/>
    </source>
</evidence>
<gene>
    <name evidence="1" type="ORF">GCM10023156_09740</name>
</gene>
<dbReference type="Proteomes" id="UP001500840">
    <property type="component" value="Unassembled WGS sequence"/>
</dbReference>
<name>A0ABP8ME41_9BACT</name>
<reference evidence="2" key="1">
    <citation type="journal article" date="2019" name="Int. J. Syst. Evol. Microbiol.">
        <title>The Global Catalogue of Microorganisms (GCM) 10K type strain sequencing project: providing services to taxonomists for standard genome sequencing and annotation.</title>
        <authorList>
            <consortium name="The Broad Institute Genomics Platform"/>
            <consortium name="The Broad Institute Genome Sequencing Center for Infectious Disease"/>
            <person name="Wu L."/>
            <person name="Ma J."/>
        </authorList>
    </citation>
    <scope>NUCLEOTIDE SEQUENCE [LARGE SCALE GENOMIC DNA]</scope>
    <source>
        <strain evidence="2">JCM 17759</strain>
    </source>
</reference>
<sequence>MVGGIAGLAARQPNANEQKVQEFGKVVHVGVFRLLLMVGRYVSWQDFT</sequence>
<evidence type="ECO:0000313" key="2">
    <source>
        <dbReference type="Proteomes" id="UP001500840"/>
    </source>
</evidence>